<gene>
    <name evidence="2" type="ORF">P7K49_037203</name>
</gene>
<protein>
    <submittedName>
        <fullName evidence="2">Uncharacterized protein</fullName>
    </submittedName>
</protein>
<reference evidence="2 3" key="1">
    <citation type="submission" date="2023-05" db="EMBL/GenBank/DDBJ databases">
        <title>B98-5 Cell Line De Novo Hybrid Assembly: An Optical Mapping Approach.</title>
        <authorList>
            <person name="Kananen K."/>
            <person name="Auerbach J.A."/>
            <person name="Kautto E."/>
            <person name="Blachly J.S."/>
        </authorList>
    </citation>
    <scope>NUCLEOTIDE SEQUENCE [LARGE SCALE GENOMIC DNA]</scope>
    <source>
        <strain evidence="2">B95-8</strain>
        <tissue evidence="2">Cell line</tissue>
    </source>
</reference>
<dbReference type="EMBL" id="JASSZA010000022">
    <property type="protein sequence ID" value="KAK2084170.1"/>
    <property type="molecule type" value="Genomic_DNA"/>
</dbReference>
<comment type="caution">
    <text evidence="2">The sequence shown here is derived from an EMBL/GenBank/DDBJ whole genome shotgun (WGS) entry which is preliminary data.</text>
</comment>
<sequence>MTQMRREDAMDSKHHSMTSVCHHDLQRVVRHREGEKESGMACLCPSHVVTCQVLGEWEPVQGEKSSEQGKGTMSDPGAQTPTCSQAASWVDKE</sequence>
<accession>A0ABQ9THB8</accession>
<evidence type="ECO:0000313" key="2">
    <source>
        <dbReference type="EMBL" id="KAK2084170.1"/>
    </source>
</evidence>
<evidence type="ECO:0000256" key="1">
    <source>
        <dbReference type="SAM" id="MobiDB-lite"/>
    </source>
</evidence>
<proteinExistence type="predicted"/>
<name>A0ABQ9THB8_SAGOE</name>
<feature type="compositionally biased region" description="Polar residues" evidence="1">
    <location>
        <begin position="77"/>
        <end position="87"/>
    </location>
</feature>
<organism evidence="2 3">
    <name type="scientific">Saguinus oedipus</name>
    <name type="common">Cotton-top tamarin</name>
    <name type="synonym">Oedipomidas oedipus</name>
    <dbReference type="NCBI Taxonomy" id="9490"/>
    <lineage>
        <taxon>Eukaryota</taxon>
        <taxon>Metazoa</taxon>
        <taxon>Chordata</taxon>
        <taxon>Craniata</taxon>
        <taxon>Vertebrata</taxon>
        <taxon>Euteleostomi</taxon>
        <taxon>Mammalia</taxon>
        <taxon>Eutheria</taxon>
        <taxon>Euarchontoglires</taxon>
        <taxon>Primates</taxon>
        <taxon>Haplorrhini</taxon>
        <taxon>Platyrrhini</taxon>
        <taxon>Cebidae</taxon>
        <taxon>Callitrichinae</taxon>
        <taxon>Saguinus</taxon>
    </lineage>
</organism>
<dbReference type="Proteomes" id="UP001266305">
    <property type="component" value="Unassembled WGS sequence"/>
</dbReference>
<feature type="region of interest" description="Disordered" evidence="1">
    <location>
        <begin position="59"/>
        <end position="93"/>
    </location>
</feature>
<evidence type="ECO:0000313" key="3">
    <source>
        <dbReference type="Proteomes" id="UP001266305"/>
    </source>
</evidence>
<keyword evidence="3" id="KW-1185">Reference proteome</keyword>